<dbReference type="CDD" id="cd01555">
    <property type="entry name" value="UdpNAET"/>
    <property type="match status" value="1"/>
</dbReference>
<dbReference type="GO" id="GO:0005737">
    <property type="term" value="C:cytoplasm"/>
    <property type="evidence" value="ECO:0007669"/>
    <property type="project" value="UniProtKB-SubCell"/>
</dbReference>
<keyword evidence="9 12" id="KW-0961">Cell wall biogenesis/degradation</keyword>
<dbReference type="GO" id="GO:0071555">
    <property type="term" value="P:cell wall organization"/>
    <property type="evidence" value="ECO:0007669"/>
    <property type="project" value="UniProtKB-KW"/>
</dbReference>
<comment type="subcellular location">
    <subcellularLocation>
        <location evidence="1 12">Cytoplasm</location>
    </subcellularLocation>
</comment>
<keyword evidence="6 12" id="KW-0133">Cell shape</keyword>
<keyword evidence="5 12" id="KW-0808">Transferase</keyword>
<dbReference type="GO" id="GO:0009252">
    <property type="term" value="P:peptidoglycan biosynthetic process"/>
    <property type="evidence" value="ECO:0007669"/>
    <property type="project" value="UniProtKB-UniRule"/>
</dbReference>
<evidence type="ECO:0000313" key="15">
    <source>
        <dbReference type="Proteomes" id="UP001317532"/>
    </source>
</evidence>
<dbReference type="NCBIfam" id="NF006873">
    <property type="entry name" value="PRK09369.1"/>
    <property type="match status" value="1"/>
</dbReference>
<dbReference type="KEGG" id="vab:WPS_34250"/>
<evidence type="ECO:0000256" key="7">
    <source>
        <dbReference type="ARBA" id="ARBA00022984"/>
    </source>
</evidence>
<proteinExistence type="inferred from homology"/>
<evidence type="ECO:0000256" key="1">
    <source>
        <dbReference type="ARBA" id="ARBA00004496"/>
    </source>
</evidence>
<evidence type="ECO:0000256" key="5">
    <source>
        <dbReference type="ARBA" id="ARBA00022679"/>
    </source>
</evidence>
<evidence type="ECO:0000256" key="11">
    <source>
        <dbReference type="ARBA" id="ARBA00047527"/>
    </source>
</evidence>
<dbReference type="EC" id="2.5.1.7" evidence="12"/>
<keyword evidence="3 12" id="KW-0963">Cytoplasm</keyword>
<evidence type="ECO:0000313" key="14">
    <source>
        <dbReference type="EMBL" id="BDE08149.1"/>
    </source>
</evidence>
<keyword evidence="8 12" id="KW-0131">Cell cycle</keyword>
<comment type="catalytic activity">
    <reaction evidence="11 12">
        <text>phosphoenolpyruvate + UDP-N-acetyl-alpha-D-glucosamine = UDP-N-acetyl-3-O-(1-carboxyvinyl)-alpha-D-glucosamine + phosphate</text>
        <dbReference type="Rhea" id="RHEA:18681"/>
        <dbReference type="ChEBI" id="CHEBI:43474"/>
        <dbReference type="ChEBI" id="CHEBI:57705"/>
        <dbReference type="ChEBI" id="CHEBI:58702"/>
        <dbReference type="ChEBI" id="CHEBI:68483"/>
        <dbReference type="EC" id="2.5.1.7"/>
    </reaction>
</comment>
<comment type="similarity">
    <text evidence="10 12">Belongs to the EPSP synthase family. MurA subfamily.</text>
</comment>
<dbReference type="GO" id="GO:0008360">
    <property type="term" value="P:regulation of cell shape"/>
    <property type="evidence" value="ECO:0007669"/>
    <property type="project" value="UniProtKB-KW"/>
</dbReference>
<feature type="domain" description="Enolpyruvate transferase" evidence="13">
    <location>
        <begin position="15"/>
        <end position="417"/>
    </location>
</feature>
<dbReference type="SUPFAM" id="SSF55205">
    <property type="entry name" value="EPT/RTPC-like"/>
    <property type="match status" value="1"/>
</dbReference>
<dbReference type="AlphaFoldDB" id="A0AAN1XZD1"/>
<dbReference type="InterPro" id="IPR036968">
    <property type="entry name" value="Enolpyruvate_Tfrase_sf"/>
</dbReference>
<feature type="binding site" evidence="12">
    <location>
        <position position="336"/>
    </location>
    <ligand>
        <name>UDP-N-acetyl-alpha-D-glucosamine</name>
        <dbReference type="ChEBI" id="CHEBI:57705"/>
    </ligand>
</feature>
<dbReference type="InterPro" id="IPR050068">
    <property type="entry name" value="MurA_subfamily"/>
</dbReference>
<dbReference type="RefSeq" id="WP_317995695.1">
    <property type="nucleotide sequence ID" value="NZ_AP025523.1"/>
</dbReference>
<feature type="modified residue" description="2-(S-cysteinyl)pyruvic acid O-phosphothioketal" evidence="12">
    <location>
        <position position="124"/>
    </location>
</feature>
<dbReference type="GO" id="GO:0008760">
    <property type="term" value="F:UDP-N-acetylglucosamine 1-carboxyvinyltransferase activity"/>
    <property type="evidence" value="ECO:0007669"/>
    <property type="project" value="UniProtKB-UniRule"/>
</dbReference>
<protein>
    <recommendedName>
        <fullName evidence="12">UDP-N-acetylglucosamine 1-carboxyvinyltransferase</fullName>
        <ecNumber evidence="12">2.5.1.7</ecNumber>
    </recommendedName>
    <alternativeName>
        <fullName evidence="12">Enoylpyruvate transferase</fullName>
    </alternativeName>
    <alternativeName>
        <fullName evidence="12">UDP-N-acetylglucosamine enolpyruvyl transferase</fullName>
        <shortName evidence="12">EPT</shortName>
    </alternativeName>
</protein>
<dbReference type="EMBL" id="AP025523">
    <property type="protein sequence ID" value="BDE08149.1"/>
    <property type="molecule type" value="Genomic_DNA"/>
</dbReference>
<dbReference type="NCBIfam" id="TIGR01072">
    <property type="entry name" value="murA"/>
    <property type="match status" value="1"/>
</dbReference>
<dbReference type="HAMAP" id="MF_00111">
    <property type="entry name" value="MurA"/>
    <property type="match status" value="1"/>
</dbReference>
<dbReference type="Pfam" id="PF00275">
    <property type="entry name" value="EPSP_synthase"/>
    <property type="match status" value="1"/>
</dbReference>
<dbReference type="Proteomes" id="UP001317532">
    <property type="component" value="Chromosome"/>
</dbReference>
<evidence type="ECO:0000259" key="13">
    <source>
        <dbReference type="Pfam" id="PF00275"/>
    </source>
</evidence>
<sequence>MNVLDRLDTTLRVVGGARLEGSVDVQGAKNAALPIMAASLLARGKVTLHRVPRITDVSVMWSLLEALGARVAMEDRNTLTIDAANVNKYRAPYTLVRKLAASFDLCGPLLGRFGRAEVPLPGGCVLGTRATDMHEAAFRALDAEVSVAHGYLIANGNDGRLHGGEIEFRTPSVGATKNAMLAAVTAEGDTLIRNAAMEPEVVDLANFLVAMGAKIAGQGGDTIRITGVRELHGVEYEIIPDRIAAGTLLIAGAITRGDVTVKKSRPDDLHALQFALSETGVTVTSGDDWVRVQADTVKGGTDVVTAPHPGFPTDLQPQLISFLCTAPGVSVVEESIFNARFSYINELVRMGADVRVARDNNTALVKGVAQLSGAPVEAPDIRAGAALVIAGLCAAGETEIIGLEYIDRGYERLEETLASLGGQVQRSSGIIPFNEPLGTFETSEYPSVQAAP</sequence>
<accession>A0AAN1XZD1</accession>
<evidence type="ECO:0000256" key="6">
    <source>
        <dbReference type="ARBA" id="ARBA00022960"/>
    </source>
</evidence>
<gene>
    <name evidence="12 14" type="primary">murA</name>
    <name evidence="14" type="ORF">WPS_34250</name>
</gene>
<comment type="caution">
    <text evidence="12">Lacks conserved residue(s) required for the propagation of feature annotation.</text>
</comment>
<keyword evidence="4 12" id="KW-0132">Cell division</keyword>
<evidence type="ECO:0000256" key="9">
    <source>
        <dbReference type="ARBA" id="ARBA00023316"/>
    </source>
</evidence>
<comment type="pathway">
    <text evidence="2 12">Cell wall biogenesis; peptidoglycan biosynthesis.</text>
</comment>
<keyword evidence="7 12" id="KW-0573">Peptidoglycan synthesis</keyword>
<evidence type="ECO:0000256" key="4">
    <source>
        <dbReference type="ARBA" id="ARBA00022618"/>
    </source>
</evidence>
<reference evidence="14 15" key="1">
    <citation type="journal article" date="2022" name="ISME Commun">
        <title>Vulcanimicrobium alpinus gen. nov. sp. nov., the first cultivated representative of the candidate phylum 'Eremiobacterota', is a metabolically versatile aerobic anoxygenic phototroph.</title>
        <authorList>
            <person name="Yabe S."/>
            <person name="Muto K."/>
            <person name="Abe K."/>
            <person name="Yokota A."/>
            <person name="Staudigel H."/>
            <person name="Tebo B.M."/>
        </authorList>
    </citation>
    <scope>NUCLEOTIDE SEQUENCE [LARGE SCALE GENOMIC DNA]</scope>
    <source>
        <strain evidence="14 15">WC8-2</strain>
    </source>
</reference>
<dbReference type="GO" id="GO:0051301">
    <property type="term" value="P:cell division"/>
    <property type="evidence" value="ECO:0007669"/>
    <property type="project" value="UniProtKB-KW"/>
</dbReference>
<evidence type="ECO:0000256" key="3">
    <source>
        <dbReference type="ARBA" id="ARBA00022490"/>
    </source>
</evidence>
<evidence type="ECO:0000256" key="10">
    <source>
        <dbReference type="ARBA" id="ARBA00038367"/>
    </source>
</evidence>
<name>A0AAN1XZD1_UNVUL</name>
<feature type="active site" description="Proton donor" evidence="12">
    <location>
        <position position="124"/>
    </location>
</feature>
<feature type="binding site" evidence="12">
    <location>
        <begin position="29"/>
        <end position="30"/>
    </location>
    <ligand>
        <name>phosphoenolpyruvate</name>
        <dbReference type="ChEBI" id="CHEBI:58702"/>
    </ligand>
</feature>
<dbReference type="InterPro" id="IPR001986">
    <property type="entry name" value="Enolpyruvate_Tfrase_dom"/>
</dbReference>
<dbReference type="PANTHER" id="PTHR43783:SF1">
    <property type="entry name" value="UDP-N-ACETYLGLUCOSAMINE 1-CARBOXYVINYLTRANSFERASE"/>
    <property type="match status" value="1"/>
</dbReference>
<dbReference type="GO" id="GO:0019277">
    <property type="term" value="P:UDP-N-acetylgalactosamine biosynthetic process"/>
    <property type="evidence" value="ECO:0007669"/>
    <property type="project" value="InterPro"/>
</dbReference>
<organism evidence="14 15">
    <name type="scientific">Vulcanimicrobium alpinum</name>
    <dbReference type="NCBI Taxonomy" id="3016050"/>
    <lineage>
        <taxon>Bacteria</taxon>
        <taxon>Bacillati</taxon>
        <taxon>Vulcanimicrobiota</taxon>
        <taxon>Vulcanimicrobiia</taxon>
        <taxon>Vulcanimicrobiales</taxon>
        <taxon>Vulcanimicrobiaceae</taxon>
        <taxon>Vulcanimicrobium</taxon>
    </lineage>
</organism>
<evidence type="ECO:0000256" key="2">
    <source>
        <dbReference type="ARBA" id="ARBA00004752"/>
    </source>
</evidence>
<feature type="binding site" evidence="12">
    <location>
        <position position="314"/>
    </location>
    <ligand>
        <name>UDP-N-acetyl-alpha-D-glucosamine</name>
        <dbReference type="ChEBI" id="CHEBI:57705"/>
    </ligand>
</feature>
<keyword evidence="15" id="KW-1185">Reference proteome</keyword>
<evidence type="ECO:0000256" key="12">
    <source>
        <dbReference type="HAMAP-Rule" id="MF_00111"/>
    </source>
</evidence>
<dbReference type="InterPro" id="IPR005750">
    <property type="entry name" value="UDP_GlcNAc_COvinyl_MurA"/>
</dbReference>
<dbReference type="InterPro" id="IPR013792">
    <property type="entry name" value="RNA3'P_cycl/enolpyr_Trfase_a/b"/>
</dbReference>
<comment type="function">
    <text evidence="12">Cell wall formation. Adds enolpyruvyl to UDP-N-acetylglucosamine.</text>
</comment>
<dbReference type="PANTHER" id="PTHR43783">
    <property type="entry name" value="UDP-N-ACETYLGLUCOSAMINE 1-CARBOXYVINYLTRANSFERASE"/>
    <property type="match status" value="1"/>
</dbReference>
<dbReference type="Gene3D" id="3.65.10.10">
    <property type="entry name" value="Enolpyruvate transferase domain"/>
    <property type="match status" value="2"/>
</dbReference>
<keyword evidence="12" id="KW-0670">Pyruvate</keyword>
<evidence type="ECO:0000256" key="8">
    <source>
        <dbReference type="ARBA" id="ARBA00023306"/>
    </source>
</evidence>